<dbReference type="AlphaFoldDB" id="Q67MD1"/>
<organism evidence="2 3">
    <name type="scientific">Symbiobacterium thermophilum (strain DSM 24528 / JCM 14929 / IAM 14863 / T)</name>
    <dbReference type="NCBI Taxonomy" id="292459"/>
    <lineage>
        <taxon>Bacteria</taxon>
        <taxon>Bacillati</taxon>
        <taxon>Bacillota</taxon>
        <taxon>Clostridia</taxon>
        <taxon>Eubacteriales</taxon>
        <taxon>Symbiobacteriaceae</taxon>
        <taxon>Symbiobacterium</taxon>
    </lineage>
</organism>
<feature type="compositionally biased region" description="Low complexity" evidence="1">
    <location>
        <begin position="36"/>
        <end position="48"/>
    </location>
</feature>
<reference evidence="2 3" key="1">
    <citation type="journal article" date="2004" name="Nucleic Acids Res.">
        <title>Genome sequence of Symbiobacterium thermophilum, an uncultivable bacterium that depends on microbial commensalism.</title>
        <authorList>
            <person name="Ueda K."/>
            <person name="Yamashita A."/>
            <person name="Ishikawa J."/>
            <person name="Shimada M."/>
            <person name="Watsuji T."/>
            <person name="Morimura K."/>
            <person name="Ikeda H."/>
            <person name="Hattori M."/>
            <person name="Beppu T."/>
        </authorList>
    </citation>
    <scope>NUCLEOTIDE SEQUENCE [LARGE SCALE GENOMIC DNA]</scope>
    <source>
        <strain evidence="3">T / IAM 14863</strain>
    </source>
</reference>
<evidence type="ECO:0000313" key="3">
    <source>
        <dbReference type="Proteomes" id="UP000000417"/>
    </source>
</evidence>
<dbReference type="KEGG" id="sth:STH2177"/>
<evidence type="ECO:0000256" key="1">
    <source>
        <dbReference type="SAM" id="MobiDB-lite"/>
    </source>
</evidence>
<dbReference type="EMBL" id="AP006840">
    <property type="protein sequence ID" value="BAD41162.1"/>
    <property type="molecule type" value="Genomic_DNA"/>
</dbReference>
<evidence type="ECO:0000313" key="2">
    <source>
        <dbReference type="EMBL" id="BAD41162.1"/>
    </source>
</evidence>
<proteinExistence type="predicted"/>
<protein>
    <submittedName>
        <fullName evidence="2">Uncharacterized protein</fullName>
    </submittedName>
</protein>
<gene>
    <name evidence="2" type="ordered locus">STH2177</name>
</gene>
<feature type="region of interest" description="Disordered" evidence="1">
    <location>
        <begin position="26"/>
        <end position="48"/>
    </location>
</feature>
<keyword evidence="3" id="KW-1185">Reference proteome</keyword>
<dbReference type="HOGENOM" id="CLU_3158619_0_0_9"/>
<dbReference type="STRING" id="292459.STH2177"/>
<dbReference type="Proteomes" id="UP000000417">
    <property type="component" value="Chromosome"/>
</dbReference>
<sequence>MHRGLPLSRRSREDGVNLWMRRCGRLRGRAVGGTPAPGQQDQPRPQQP</sequence>
<name>Q67MD1_SYMTH</name>
<accession>Q67MD1</accession>